<protein>
    <submittedName>
        <fullName evidence="1">Uncharacterized protein</fullName>
    </submittedName>
</protein>
<evidence type="ECO:0000313" key="1">
    <source>
        <dbReference type="EMBL" id="GGZ20092.1"/>
    </source>
</evidence>
<name>A0A918UM92_9BACT</name>
<keyword evidence="2" id="KW-1185">Reference proteome</keyword>
<sequence length="258" mass="29660">MSIASSLDIIPVVFIKNEVMLAEQTEPKALAEQTLRLIKQMSSRLASPPTEIQIDCDWSMKSKATFMAYMAAVREQWQGTISCTIRLHQVKYFEKTGIPPVDYGVLMYYNMGEINASEANSIYDKQIADLYSSTLTNYPLPLKVAFPIFGWGVHIRNNKVLELFARMDLSPLLAQGKLVKIRENRFQVSKSFLYGDRYFKLGDEVKWENIGREDLYEMAADVSAHSPSPIDEIIFYDLDDFNLNQYEETIFEEVARTF</sequence>
<proteinExistence type="predicted"/>
<gene>
    <name evidence="1" type="ORF">GCM10007049_10800</name>
</gene>
<evidence type="ECO:0000313" key="2">
    <source>
        <dbReference type="Proteomes" id="UP000619457"/>
    </source>
</evidence>
<dbReference type="EMBL" id="BMWX01000002">
    <property type="protein sequence ID" value="GGZ20092.1"/>
    <property type="molecule type" value="Genomic_DNA"/>
</dbReference>
<accession>A0A918UM92</accession>
<dbReference type="Proteomes" id="UP000619457">
    <property type="component" value="Unassembled WGS sequence"/>
</dbReference>
<reference evidence="1" key="2">
    <citation type="submission" date="2020-09" db="EMBL/GenBank/DDBJ databases">
        <authorList>
            <person name="Sun Q."/>
            <person name="Kim S."/>
        </authorList>
    </citation>
    <scope>NUCLEOTIDE SEQUENCE</scope>
    <source>
        <strain evidence="1">KCTC 12368</strain>
    </source>
</reference>
<dbReference type="AlphaFoldDB" id="A0A918UM92"/>
<organism evidence="1 2">
    <name type="scientific">Echinicola pacifica</name>
    <dbReference type="NCBI Taxonomy" id="346377"/>
    <lineage>
        <taxon>Bacteria</taxon>
        <taxon>Pseudomonadati</taxon>
        <taxon>Bacteroidota</taxon>
        <taxon>Cytophagia</taxon>
        <taxon>Cytophagales</taxon>
        <taxon>Cyclobacteriaceae</taxon>
        <taxon>Echinicola</taxon>
    </lineage>
</organism>
<comment type="caution">
    <text evidence="1">The sequence shown here is derived from an EMBL/GenBank/DDBJ whole genome shotgun (WGS) entry which is preliminary data.</text>
</comment>
<reference evidence="1" key="1">
    <citation type="journal article" date="2014" name="Int. J. Syst. Evol. Microbiol.">
        <title>Complete genome sequence of Corynebacterium casei LMG S-19264T (=DSM 44701T), isolated from a smear-ripened cheese.</title>
        <authorList>
            <consortium name="US DOE Joint Genome Institute (JGI-PGF)"/>
            <person name="Walter F."/>
            <person name="Albersmeier A."/>
            <person name="Kalinowski J."/>
            <person name="Ruckert C."/>
        </authorList>
    </citation>
    <scope>NUCLEOTIDE SEQUENCE</scope>
    <source>
        <strain evidence="1">KCTC 12368</strain>
    </source>
</reference>